<dbReference type="Gene3D" id="2.130.10.10">
    <property type="entry name" value="YVTN repeat-like/Quinoprotein amine dehydrogenase"/>
    <property type="match status" value="1"/>
</dbReference>
<feature type="signal peptide" evidence="2">
    <location>
        <begin position="1"/>
        <end position="26"/>
    </location>
</feature>
<gene>
    <name evidence="3" type="ORF">CSB45_00755</name>
</gene>
<dbReference type="SUPFAM" id="SSF75011">
    <property type="entry name" value="3-carboxy-cis,cis-mucoante lactonizing enzyme"/>
    <property type="match status" value="1"/>
</dbReference>
<sequence>MTSLRQSCVQLLLFIAAYSLTVSLQAESTETMIWETSSFTDFQQGELKGVSLSSKGEISLGPALETRLTLDGQDLYVWALAEDSQGRIYAGTGEQGKIFTIAPNGDLELFFDSPEINILSLAVGQDDAVYAGSAPDGLIYKITPSGQAETFFMSGEHYVWSLVFGADNLLYAGTGESGKIFKIAPDGTGTLFYDSPQSHVMSLLYDAQGWLYAGTEGKGLVYKIDLQGKAFALYHAQEEEIHRLARDAEGNLYAAALNNSIYPKIQGSIPSEARPSDKEKMLKRSSIYRITPEGTVLKLSDLPGTLIHAMSPIKKGELLLGTDTQNALYKFSPDGTSQQLLMLKSGTSISILNSMDGSLYLGTGDGGAVYRLGPGLSTTGEYLSPVHHAPGTSNWGKIFWRGTPQQTALFTRTGNTARPDETWSGWSEALLNHEGESIPNPPARYIQWKAVLSSGEQIAPVLKEVSVAYLPRNLPPRIDEIAVYHAALLTGPTQAQITPKVVVANDAVVPSEKIISSAQPEPVNKSNLKAPTRLPDRHVSILWKAVDPNKEKLLYTISLRGEQETQWKMLKEKQAESRYLLDTSTLADGRYVVQISAVDLQNNPPDKTLETKKISEPFDVDNTPPKVSIVLRQQDAGALLLTIVAQDEYSRIKQAAYALDAGEWCSIFPDDLVTDSRDEHFSISLTDLDKGHHVLSFKATDMLGNIGVGTIRFSTPLASSTQEQGSRKRRDSIASRPATASHH</sequence>
<dbReference type="CDD" id="cd00063">
    <property type="entry name" value="FN3"/>
    <property type="match status" value="1"/>
</dbReference>
<dbReference type="InterPro" id="IPR011110">
    <property type="entry name" value="Reg_prop"/>
</dbReference>
<comment type="caution">
    <text evidence="3">The sequence shown here is derived from an EMBL/GenBank/DDBJ whole genome shotgun (WGS) entry which is preliminary data.</text>
</comment>
<dbReference type="InterPro" id="IPR051344">
    <property type="entry name" value="Vgb"/>
</dbReference>
<dbReference type="SUPFAM" id="SSF101898">
    <property type="entry name" value="NHL repeat"/>
    <property type="match status" value="1"/>
</dbReference>
<protein>
    <recommendedName>
        <fullName evidence="5">Fibronectin type-III domain-containing protein</fullName>
    </recommendedName>
</protein>
<dbReference type="EMBL" id="PDPS01000010">
    <property type="protein sequence ID" value="PID60051.1"/>
    <property type="molecule type" value="Genomic_DNA"/>
</dbReference>
<dbReference type="Proteomes" id="UP000229740">
    <property type="component" value="Unassembled WGS sequence"/>
</dbReference>
<keyword evidence="2" id="KW-0732">Signal</keyword>
<evidence type="ECO:0008006" key="5">
    <source>
        <dbReference type="Google" id="ProtNLM"/>
    </source>
</evidence>
<feature type="region of interest" description="Disordered" evidence="1">
    <location>
        <begin position="717"/>
        <end position="743"/>
    </location>
</feature>
<dbReference type="PANTHER" id="PTHR40274:SF3">
    <property type="entry name" value="VIRGINIAMYCIN B LYASE"/>
    <property type="match status" value="1"/>
</dbReference>
<evidence type="ECO:0000313" key="4">
    <source>
        <dbReference type="Proteomes" id="UP000229740"/>
    </source>
</evidence>
<accession>A0A2G6EE50</accession>
<dbReference type="PANTHER" id="PTHR40274">
    <property type="entry name" value="VIRGINIAMYCIN B LYASE"/>
    <property type="match status" value="1"/>
</dbReference>
<evidence type="ECO:0000256" key="2">
    <source>
        <dbReference type="SAM" id="SignalP"/>
    </source>
</evidence>
<dbReference type="AlphaFoldDB" id="A0A2G6EE50"/>
<organism evidence="3 4">
    <name type="scientific">candidate division KSB3 bacterium</name>
    <dbReference type="NCBI Taxonomy" id="2044937"/>
    <lineage>
        <taxon>Bacteria</taxon>
        <taxon>candidate division KSB3</taxon>
    </lineage>
</organism>
<dbReference type="Pfam" id="PF07494">
    <property type="entry name" value="Reg_prop"/>
    <property type="match status" value="1"/>
</dbReference>
<evidence type="ECO:0000256" key="1">
    <source>
        <dbReference type="SAM" id="MobiDB-lite"/>
    </source>
</evidence>
<name>A0A2G6EE50_9BACT</name>
<evidence type="ECO:0000313" key="3">
    <source>
        <dbReference type="EMBL" id="PID60051.1"/>
    </source>
</evidence>
<dbReference type="InterPro" id="IPR003961">
    <property type="entry name" value="FN3_dom"/>
</dbReference>
<proteinExistence type="predicted"/>
<dbReference type="Gene3D" id="2.80.10.50">
    <property type="match status" value="1"/>
</dbReference>
<reference evidence="3 4" key="1">
    <citation type="submission" date="2017-10" db="EMBL/GenBank/DDBJ databases">
        <title>Novel microbial diversity and functional potential in the marine mammal oral microbiome.</title>
        <authorList>
            <person name="Dudek N.K."/>
            <person name="Sun C.L."/>
            <person name="Burstein D."/>
            <person name="Kantor R.S."/>
            <person name="Aliaga Goltsman D.S."/>
            <person name="Bik E.M."/>
            <person name="Thomas B.C."/>
            <person name="Banfield J.F."/>
            <person name="Relman D.A."/>
        </authorList>
    </citation>
    <scope>NUCLEOTIDE SEQUENCE [LARGE SCALE GENOMIC DNA]</scope>
    <source>
        <strain evidence="3">DOLZORAL124_49_17</strain>
    </source>
</reference>
<feature type="chain" id="PRO_5013593127" description="Fibronectin type-III domain-containing protein" evidence="2">
    <location>
        <begin position="27"/>
        <end position="743"/>
    </location>
</feature>
<dbReference type="InterPro" id="IPR015943">
    <property type="entry name" value="WD40/YVTN_repeat-like_dom_sf"/>
</dbReference>